<dbReference type="InterPro" id="IPR008949">
    <property type="entry name" value="Isoprenoid_synthase_dom_sf"/>
</dbReference>
<evidence type="ECO:0000313" key="2">
    <source>
        <dbReference type="Proteomes" id="UP001234989"/>
    </source>
</evidence>
<organism evidence="1 2">
    <name type="scientific">Solanum verrucosum</name>
    <dbReference type="NCBI Taxonomy" id="315347"/>
    <lineage>
        <taxon>Eukaryota</taxon>
        <taxon>Viridiplantae</taxon>
        <taxon>Streptophyta</taxon>
        <taxon>Embryophyta</taxon>
        <taxon>Tracheophyta</taxon>
        <taxon>Spermatophyta</taxon>
        <taxon>Magnoliopsida</taxon>
        <taxon>eudicotyledons</taxon>
        <taxon>Gunneridae</taxon>
        <taxon>Pentapetalae</taxon>
        <taxon>asterids</taxon>
        <taxon>lamiids</taxon>
        <taxon>Solanales</taxon>
        <taxon>Solanaceae</taxon>
        <taxon>Solanoideae</taxon>
        <taxon>Solaneae</taxon>
        <taxon>Solanum</taxon>
    </lineage>
</organism>
<protein>
    <recommendedName>
        <fullName evidence="3">Terpene synthase metal-binding domain-containing protein</fullName>
    </recommendedName>
</protein>
<sequence length="87" mass="10240">MNATYMKEYKASKLEAYVEARRKITNAWKEINTEFLYSIYIEVPTSVLKLAMKFARLVDIFQGDDFTDSTKFLKDVITMMLVERVNI</sequence>
<gene>
    <name evidence="1" type="ORF">MTR67_041747</name>
</gene>
<dbReference type="SUPFAM" id="SSF48576">
    <property type="entry name" value="Terpenoid synthases"/>
    <property type="match status" value="1"/>
</dbReference>
<dbReference type="Proteomes" id="UP001234989">
    <property type="component" value="Chromosome 9"/>
</dbReference>
<keyword evidence="2" id="KW-1185">Reference proteome</keyword>
<name>A0AAF0ZQK3_SOLVR</name>
<accession>A0AAF0ZQK3</accession>
<dbReference type="AlphaFoldDB" id="A0AAF0ZQK3"/>
<evidence type="ECO:0008006" key="3">
    <source>
        <dbReference type="Google" id="ProtNLM"/>
    </source>
</evidence>
<evidence type="ECO:0000313" key="1">
    <source>
        <dbReference type="EMBL" id="WMV48362.1"/>
    </source>
</evidence>
<dbReference type="EMBL" id="CP133620">
    <property type="protein sequence ID" value="WMV48362.1"/>
    <property type="molecule type" value="Genomic_DNA"/>
</dbReference>
<dbReference type="Gene3D" id="1.10.600.10">
    <property type="entry name" value="Farnesyl Diphosphate Synthase"/>
    <property type="match status" value="1"/>
</dbReference>
<reference evidence="1" key="1">
    <citation type="submission" date="2023-08" db="EMBL/GenBank/DDBJ databases">
        <title>A de novo genome assembly of Solanum verrucosum Schlechtendal, a Mexican diploid species geographically isolated from the other diploid A-genome species in potato relatives.</title>
        <authorList>
            <person name="Hosaka K."/>
        </authorList>
    </citation>
    <scope>NUCLEOTIDE SEQUENCE</scope>
    <source>
        <tissue evidence="1">Young leaves</tissue>
    </source>
</reference>
<proteinExistence type="predicted"/>